<dbReference type="PANTHER" id="PTHR24305:SF157">
    <property type="entry name" value="N-ACETYLTRYPTOPHAN 6-HYDROXYLASE IVOC-RELATED"/>
    <property type="match status" value="1"/>
</dbReference>
<keyword evidence="4 12" id="KW-0349">Heme</keyword>
<dbReference type="RefSeq" id="XP_007742150.1">
    <property type="nucleotide sequence ID" value="XM_007743960.1"/>
</dbReference>
<comment type="cofactor">
    <cofactor evidence="1 12">
        <name>heme</name>
        <dbReference type="ChEBI" id="CHEBI:30413"/>
    </cofactor>
</comment>
<dbReference type="eggNOG" id="KOG0158">
    <property type="taxonomic scope" value="Eukaryota"/>
</dbReference>
<evidence type="ECO:0000256" key="14">
    <source>
        <dbReference type="SAM" id="Phobius"/>
    </source>
</evidence>
<dbReference type="InterPro" id="IPR001128">
    <property type="entry name" value="Cyt_P450"/>
</dbReference>
<comment type="subcellular location">
    <subcellularLocation>
        <location evidence="2">Membrane</location>
        <topology evidence="2">Single-pass membrane protein</topology>
    </subcellularLocation>
</comment>
<evidence type="ECO:0000256" key="4">
    <source>
        <dbReference type="ARBA" id="ARBA00022617"/>
    </source>
</evidence>
<proteinExistence type="inferred from homology"/>
<dbReference type="STRING" id="1182543.W9WZE5"/>
<evidence type="ECO:0000256" key="1">
    <source>
        <dbReference type="ARBA" id="ARBA00001971"/>
    </source>
</evidence>
<dbReference type="Gene3D" id="1.10.630.10">
    <property type="entry name" value="Cytochrome P450"/>
    <property type="match status" value="1"/>
</dbReference>
<dbReference type="HOGENOM" id="CLU_001570_14_4_1"/>
<dbReference type="CDD" id="cd11062">
    <property type="entry name" value="CYP58-like"/>
    <property type="match status" value="1"/>
</dbReference>
<dbReference type="Pfam" id="PF00067">
    <property type="entry name" value="p450"/>
    <property type="match status" value="1"/>
</dbReference>
<evidence type="ECO:0000256" key="11">
    <source>
        <dbReference type="ARBA" id="ARBA00023136"/>
    </source>
</evidence>
<evidence type="ECO:0000256" key="13">
    <source>
        <dbReference type="RuleBase" id="RU000461"/>
    </source>
</evidence>
<evidence type="ECO:0000256" key="3">
    <source>
        <dbReference type="ARBA" id="ARBA00010617"/>
    </source>
</evidence>
<gene>
    <name evidence="15" type="ORF">A1O5_03349</name>
</gene>
<reference evidence="15 16" key="1">
    <citation type="submission" date="2013-03" db="EMBL/GenBank/DDBJ databases">
        <title>The Genome Sequence of Cladophialophora psammophila CBS 110553.</title>
        <authorList>
            <consortium name="The Broad Institute Genomics Platform"/>
            <person name="Cuomo C."/>
            <person name="de Hoog S."/>
            <person name="Gorbushina A."/>
            <person name="Walker B."/>
            <person name="Young S.K."/>
            <person name="Zeng Q."/>
            <person name="Gargeya S."/>
            <person name="Fitzgerald M."/>
            <person name="Haas B."/>
            <person name="Abouelleil A."/>
            <person name="Allen A.W."/>
            <person name="Alvarado L."/>
            <person name="Arachchi H.M."/>
            <person name="Berlin A.M."/>
            <person name="Chapman S.B."/>
            <person name="Gainer-Dewar J."/>
            <person name="Goldberg J."/>
            <person name="Griggs A."/>
            <person name="Gujja S."/>
            <person name="Hansen M."/>
            <person name="Howarth C."/>
            <person name="Imamovic A."/>
            <person name="Ireland A."/>
            <person name="Larimer J."/>
            <person name="McCowan C."/>
            <person name="Murphy C."/>
            <person name="Pearson M."/>
            <person name="Poon T.W."/>
            <person name="Priest M."/>
            <person name="Roberts A."/>
            <person name="Saif S."/>
            <person name="Shea T."/>
            <person name="Sisk P."/>
            <person name="Sykes S."/>
            <person name="Wortman J."/>
            <person name="Nusbaum C."/>
            <person name="Birren B."/>
        </authorList>
    </citation>
    <scope>NUCLEOTIDE SEQUENCE [LARGE SCALE GENOMIC DNA]</scope>
    <source>
        <strain evidence="15 16">CBS 110553</strain>
    </source>
</reference>
<evidence type="ECO:0000256" key="12">
    <source>
        <dbReference type="PIRSR" id="PIRSR602401-1"/>
    </source>
</evidence>
<keyword evidence="9 12" id="KW-0408">Iron</keyword>
<evidence type="ECO:0000256" key="2">
    <source>
        <dbReference type="ARBA" id="ARBA00004167"/>
    </source>
</evidence>
<accession>W9WZE5</accession>
<dbReference type="EMBL" id="AMGX01000004">
    <property type="protein sequence ID" value="EXJ73587.1"/>
    <property type="molecule type" value="Genomic_DNA"/>
</dbReference>
<evidence type="ECO:0000313" key="16">
    <source>
        <dbReference type="Proteomes" id="UP000019471"/>
    </source>
</evidence>
<feature type="transmembrane region" description="Helical" evidence="14">
    <location>
        <begin position="12"/>
        <end position="35"/>
    </location>
</feature>
<dbReference type="GeneID" id="19188077"/>
<dbReference type="AlphaFoldDB" id="W9WZE5"/>
<evidence type="ECO:0000256" key="7">
    <source>
        <dbReference type="ARBA" id="ARBA00022989"/>
    </source>
</evidence>
<dbReference type="PRINTS" id="PR00463">
    <property type="entry name" value="EP450I"/>
</dbReference>
<dbReference type="GO" id="GO:0005506">
    <property type="term" value="F:iron ion binding"/>
    <property type="evidence" value="ECO:0007669"/>
    <property type="project" value="InterPro"/>
</dbReference>
<protein>
    <recommendedName>
        <fullName evidence="17">Trichodiene oxygenase</fullName>
    </recommendedName>
</protein>
<keyword evidence="7 14" id="KW-1133">Transmembrane helix</keyword>
<keyword evidence="8 13" id="KW-0560">Oxidoreductase</keyword>
<evidence type="ECO:0008006" key="17">
    <source>
        <dbReference type="Google" id="ProtNLM"/>
    </source>
</evidence>
<dbReference type="InterPro" id="IPR002401">
    <property type="entry name" value="Cyt_P450_E_grp-I"/>
</dbReference>
<keyword evidence="6 12" id="KW-0479">Metal-binding</keyword>
<evidence type="ECO:0000256" key="6">
    <source>
        <dbReference type="ARBA" id="ARBA00022723"/>
    </source>
</evidence>
<dbReference type="PROSITE" id="PS00086">
    <property type="entry name" value="CYTOCHROME_P450"/>
    <property type="match status" value="1"/>
</dbReference>
<comment type="caution">
    <text evidence="15">The sequence shown here is derived from an EMBL/GenBank/DDBJ whole genome shotgun (WGS) entry which is preliminary data.</text>
</comment>
<dbReference type="InterPro" id="IPR017972">
    <property type="entry name" value="Cyt_P450_CS"/>
</dbReference>
<comment type="similarity">
    <text evidence="3 13">Belongs to the cytochrome P450 family.</text>
</comment>
<dbReference type="SUPFAM" id="SSF48264">
    <property type="entry name" value="Cytochrome P450"/>
    <property type="match status" value="1"/>
</dbReference>
<feature type="binding site" description="axial binding residue" evidence="12">
    <location>
        <position position="455"/>
    </location>
    <ligand>
        <name>heme</name>
        <dbReference type="ChEBI" id="CHEBI:30413"/>
    </ligand>
    <ligandPart>
        <name>Fe</name>
        <dbReference type="ChEBI" id="CHEBI:18248"/>
    </ligandPart>
</feature>
<dbReference type="GO" id="GO:0016020">
    <property type="term" value="C:membrane"/>
    <property type="evidence" value="ECO:0007669"/>
    <property type="project" value="UniProtKB-SubCell"/>
</dbReference>
<evidence type="ECO:0000256" key="8">
    <source>
        <dbReference type="ARBA" id="ARBA00023002"/>
    </source>
</evidence>
<keyword evidence="5 14" id="KW-0812">Transmembrane</keyword>
<evidence type="ECO:0000313" key="15">
    <source>
        <dbReference type="EMBL" id="EXJ73587.1"/>
    </source>
</evidence>
<dbReference type="InterPro" id="IPR036396">
    <property type="entry name" value="Cyt_P450_sf"/>
</dbReference>
<dbReference type="PANTHER" id="PTHR24305">
    <property type="entry name" value="CYTOCHROME P450"/>
    <property type="match status" value="1"/>
</dbReference>
<evidence type="ECO:0000256" key="10">
    <source>
        <dbReference type="ARBA" id="ARBA00023033"/>
    </source>
</evidence>
<dbReference type="GO" id="GO:0016705">
    <property type="term" value="F:oxidoreductase activity, acting on paired donors, with incorporation or reduction of molecular oxygen"/>
    <property type="evidence" value="ECO:0007669"/>
    <property type="project" value="InterPro"/>
</dbReference>
<organism evidence="15 16">
    <name type="scientific">Cladophialophora psammophila CBS 110553</name>
    <dbReference type="NCBI Taxonomy" id="1182543"/>
    <lineage>
        <taxon>Eukaryota</taxon>
        <taxon>Fungi</taxon>
        <taxon>Dikarya</taxon>
        <taxon>Ascomycota</taxon>
        <taxon>Pezizomycotina</taxon>
        <taxon>Eurotiomycetes</taxon>
        <taxon>Chaetothyriomycetidae</taxon>
        <taxon>Chaetothyriales</taxon>
        <taxon>Herpotrichiellaceae</taxon>
        <taxon>Cladophialophora</taxon>
    </lineage>
</organism>
<name>W9WZE5_9EURO</name>
<keyword evidence="10 13" id="KW-0503">Monooxygenase</keyword>
<evidence type="ECO:0000256" key="9">
    <source>
        <dbReference type="ARBA" id="ARBA00023004"/>
    </source>
</evidence>
<dbReference type="InterPro" id="IPR050121">
    <property type="entry name" value="Cytochrome_P450_monoxygenase"/>
</dbReference>
<sequence length="518" mass="59596">MSDVSLFSGLSLIPLRALGIAFGVWVVYLVCLVVYRLYLSPLAKFPGPPLAALTLWYEFYYDVIKEGRYTWKIRELHREYGPIVRINPYELHMDDPEYYDEVYTGPTKPRDKWAWSATMFGNSSSHFGSVPHSLHRMRRAPLNPFFSKKAVVQLEPMIRSVVEKLCARLAGFQQTKKPVNLRYAFAALTMDVITDYAFAHCYNCLDEPDFAPVWPEAVDSVSEQSHVNKQFPWLLPVMKLVPLWLVERINPHIMRLINFQIGLTQQGAEIMKDKDTSNKNESHPTIFHELIHTSELPPEEKTLQHLVDEGQSVVAAGQVTTTHYLNTTAYHVLANLDVLDKLKAELGEAMPDGKLSLLQRLERLPYLTAVVYEGFRMSYGVTHRLQRVSPTEALIYHDYVIPAGTPVSMTSIFMHENPKYFPEPKVFKPERWLNPGSRDRLEKYLVNFSKGTRACLGRHLAEAEIYLTLAAVFRRFDLELYETTRDDIDVAHDFFNPQPRRGSRGLRVIVREVCSMIN</sequence>
<keyword evidence="16" id="KW-1185">Reference proteome</keyword>
<dbReference type="GO" id="GO:0004497">
    <property type="term" value="F:monooxygenase activity"/>
    <property type="evidence" value="ECO:0007669"/>
    <property type="project" value="UniProtKB-KW"/>
</dbReference>
<dbReference type="FunFam" id="1.10.630.10:FF:000069">
    <property type="entry name" value="Cytochrome P450, putative (Eurofung)"/>
    <property type="match status" value="1"/>
</dbReference>
<dbReference type="OrthoDB" id="3945418at2759"/>
<dbReference type="GO" id="GO:0020037">
    <property type="term" value="F:heme binding"/>
    <property type="evidence" value="ECO:0007669"/>
    <property type="project" value="InterPro"/>
</dbReference>
<dbReference type="Proteomes" id="UP000019471">
    <property type="component" value="Unassembled WGS sequence"/>
</dbReference>
<evidence type="ECO:0000256" key="5">
    <source>
        <dbReference type="ARBA" id="ARBA00022692"/>
    </source>
</evidence>
<keyword evidence="11 14" id="KW-0472">Membrane</keyword>